<comment type="cofactor">
    <cofactor evidence="12">
        <name>Mn(2+)</name>
        <dbReference type="ChEBI" id="CHEBI:29035"/>
    </cofactor>
</comment>
<evidence type="ECO:0000256" key="9">
    <source>
        <dbReference type="ARBA" id="ARBA00023180"/>
    </source>
</evidence>
<dbReference type="EMBL" id="CAJFDI010000004">
    <property type="protein sequence ID" value="CAD5228509.1"/>
    <property type="molecule type" value="Genomic_DNA"/>
</dbReference>
<comment type="similarity">
    <text evidence="2 12">Belongs to the glycosyltransferase 43 family.</text>
</comment>
<dbReference type="SUPFAM" id="SSF53448">
    <property type="entry name" value="Nucleotide-diphospho-sugar transferases"/>
    <property type="match status" value="1"/>
</dbReference>
<dbReference type="Pfam" id="PF03360">
    <property type="entry name" value="Glyco_transf_43"/>
    <property type="match status" value="1"/>
</dbReference>
<keyword evidence="8" id="KW-0472">Membrane</keyword>
<name>A0A7I8X8E0_BURXY</name>
<accession>A0A7I8X8E0</accession>
<keyword evidence="12" id="KW-0333">Golgi apparatus</keyword>
<dbReference type="PANTHER" id="PTHR10896">
    <property type="entry name" value="GALACTOSYLGALACTOSYLXYLOSYLPROTEIN 3-BETA-GLUCURONOSYLTRANSFERASE BETA-1,3-GLUCURONYLTRANSFERASE"/>
    <property type="match status" value="1"/>
</dbReference>
<dbReference type="EC" id="2.4.1.135" evidence="3 12"/>
<evidence type="ECO:0000313" key="13">
    <source>
        <dbReference type="EMBL" id="CAD5228509.1"/>
    </source>
</evidence>
<dbReference type="UniPathway" id="UPA00378"/>
<comment type="caution">
    <text evidence="13">The sequence shown here is derived from an EMBL/GenBank/DDBJ whole genome shotgun (WGS) entry which is preliminary data.</text>
</comment>
<dbReference type="OrthoDB" id="10431420at2759"/>
<dbReference type="InterPro" id="IPR005027">
    <property type="entry name" value="Glyco_trans_43"/>
</dbReference>
<keyword evidence="6 12" id="KW-0735">Signal-anchor</keyword>
<reference evidence="13" key="1">
    <citation type="submission" date="2020-09" db="EMBL/GenBank/DDBJ databases">
        <authorList>
            <person name="Kikuchi T."/>
        </authorList>
    </citation>
    <scope>NUCLEOTIDE SEQUENCE</scope>
    <source>
        <strain evidence="13">Ka4C1</strain>
    </source>
</reference>
<sequence length="353" mass="40591">MSAPPIWLTFLSGKIVEHLEYVCKAAAKTSRHRYMNYAIFISNVLNFFLLLTSKASSYKLDGVFSSPPPDELVTGKRIVLITALYERPQRMADFTMLIHTMAHMKNAYWIVVEDGNRTKPAIKRLLERVKIPTVYLHSEDPSVPCHDWAPRNKALEYIRKNKRLFNSDDVVYFLDSENSVDLQLFDKFARKVEKMGVWAAGSGYVYADSQLTLKGKVVGWNTPWRPKREFALGFRQFALNIKYITETNARLDMRCAGLAMEDCFLRQLNISKSDIQSFGHSGENKPIYVWHRRSVNTGRVTELPTRGSFIDTEVQEPLVCTAIEHRLTEATMYQAMFIAKQRNDNLTGIMRVS</sequence>
<dbReference type="GO" id="GO:0005975">
    <property type="term" value="P:carbohydrate metabolic process"/>
    <property type="evidence" value="ECO:0007669"/>
    <property type="project" value="TreeGrafter"/>
</dbReference>
<dbReference type="SMR" id="A0A7I8X8E0"/>
<evidence type="ECO:0000256" key="10">
    <source>
        <dbReference type="ARBA" id="ARBA00047979"/>
    </source>
</evidence>
<dbReference type="PANTHER" id="PTHR10896:SF30">
    <property type="entry name" value="GALACTOSYLGALACTOSYLXYLOSYLPROTEIN 3-BETA-GLUCURONOSYLTRANSFERASE"/>
    <property type="match status" value="1"/>
</dbReference>
<keyword evidence="12" id="KW-0464">Manganese</keyword>
<comment type="pathway">
    <text evidence="12">Protein modification; protein glycosylation.</text>
</comment>
<evidence type="ECO:0000256" key="7">
    <source>
        <dbReference type="ARBA" id="ARBA00022989"/>
    </source>
</evidence>
<proteinExistence type="inferred from homology"/>
<keyword evidence="4 12" id="KW-0808">Transferase</keyword>
<gene>
    <name evidence="13" type="ORF">BXYJ_LOCUS10480</name>
</gene>
<protein>
    <recommendedName>
        <fullName evidence="3 12">Galactosylgalactosylxylosylprotein 3-beta-glucuronosyltransferase</fullName>
        <ecNumber evidence="3 12">2.4.1.135</ecNumber>
    </recommendedName>
</protein>
<organism evidence="13 14">
    <name type="scientific">Bursaphelenchus xylophilus</name>
    <name type="common">Pinewood nematode worm</name>
    <name type="synonym">Aphelenchoides xylophilus</name>
    <dbReference type="NCBI Taxonomy" id="6326"/>
    <lineage>
        <taxon>Eukaryota</taxon>
        <taxon>Metazoa</taxon>
        <taxon>Ecdysozoa</taxon>
        <taxon>Nematoda</taxon>
        <taxon>Chromadorea</taxon>
        <taxon>Rhabditida</taxon>
        <taxon>Tylenchina</taxon>
        <taxon>Tylenchomorpha</taxon>
        <taxon>Aphelenchoidea</taxon>
        <taxon>Aphelenchoididae</taxon>
        <taxon>Bursaphelenchus</taxon>
    </lineage>
</organism>
<evidence type="ECO:0000256" key="6">
    <source>
        <dbReference type="ARBA" id="ARBA00022968"/>
    </source>
</evidence>
<dbReference type="Gene3D" id="3.90.550.10">
    <property type="entry name" value="Spore Coat Polysaccharide Biosynthesis Protein SpsA, Chain A"/>
    <property type="match status" value="1"/>
</dbReference>
<evidence type="ECO:0000313" key="14">
    <source>
        <dbReference type="Proteomes" id="UP000659654"/>
    </source>
</evidence>
<evidence type="ECO:0000256" key="8">
    <source>
        <dbReference type="ARBA" id="ARBA00023136"/>
    </source>
</evidence>
<evidence type="ECO:0000256" key="12">
    <source>
        <dbReference type="RuleBase" id="RU363127"/>
    </source>
</evidence>
<dbReference type="GO" id="GO:0000139">
    <property type="term" value="C:Golgi membrane"/>
    <property type="evidence" value="ECO:0007669"/>
    <property type="project" value="UniProtKB-SubCell"/>
</dbReference>
<evidence type="ECO:0000256" key="1">
    <source>
        <dbReference type="ARBA" id="ARBA00004606"/>
    </source>
</evidence>
<keyword evidence="9" id="KW-0325">Glycoprotein</keyword>
<dbReference type="Proteomes" id="UP000582659">
    <property type="component" value="Unassembled WGS sequence"/>
</dbReference>
<keyword evidence="12" id="KW-0479">Metal-binding</keyword>
<keyword evidence="7" id="KW-1133">Transmembrane helix</keyword>
<evidence type="ECO:0000256" key="3">
    <source>
        <dbReference type="ARBA" id="ARBA00012641"/>
    </source>
</evidence>
<dbReference type="EMBL" id="CAJFCV020000004">
    <property type="protein sequence ID" value="CAG9119118.1"/>
    <property type="molecule type" value="Genomic_DNA"/>
</dbReference>
<evidence type="ECO:0000256" key="11">
    <source>
        <dbReference type="PIRSR" id="PIRSR605027-1"/>
    </source>
</evidence>
<comment type="subcellular location">
    <subcellularLocation>
        <location evidence="12">Golgi apparatus membrane</location>
        <topology evidence="12">Single-pass type II membrane protein</topology>
    </subcellularLocation>
    <subcellularLocation>
        <location evidence="1">Membrane</location>
        <topology evidence="1">Single-pass type II membrane protein</topology>
    </subcellularLocation>
</comment>
<dbReference type="GO" id="GO:0046872">
    <property type="term" value="F:metal ion binding"/>
    <property type="evidence" value="ECO:0007669"/>
    <property type="project" value="UniProtKB-KW"/>
</dbReference>
<evidence type="ECO:0000256" key="5">
    <source>
        <dbReference type="ARBA" id="ARBA00022692"/>
    </source>
</evidence>
<keyword evidence="5" id="KW-0812">Transmembrane</keyword>
<dbReference type="InterPro" id="IPR029044">
    <property type="entry name" value="Nucleotide-diphossugar_trans"/>
</dbReference>
<evidence type="ECO:0000256" key="2">
    <source>
        <dbReference type="ARBA" id="ARBA00007706"/>
    </source>
</evidence>
<comment type="catalytic activity">
    <reaction evidence="10 12">
        <text>3-O-(beta-D-galactosyl-(1-&gt;3)-beta-D-galactosyl-(1-&gt;4)-beta-D-xylosyl)-L-seryl-[protein] + UDP-alpha-D-glucuronate = 3-O-(beta-D-GlcA-(1-&gt;3)-beta-D-Gal-(1-&gt;3)-beta-D-Gal-(1-&gt;4)-beta-D-Xyl)-L-seryl-[protein] + UDP + H(+)</text>
        <dbReference type="Rhea" id="RHEA:24168"/>
        <dbReference type="Rhea" id="RHEA-COMP:12571"/>
        <dbReference type="Rhea" id="RHEA-COMP:12573"/>
        <dbReference type="ChEBI" id="CHEBI:15378"/>
        <dbReference type="ChEBI" id="CHEBI:58052"/>
        <dbReference type="ChEBI" id="CHEBI:58223"/>
        <dbReference type="ChEBI" id="CHEBI:132090"/>
        <dbReference type="ChEBI" id="CHEBI:132093"/>
        <dbReference type="EC" id="2.4.1.135"/>
    </reaction>
</comment>
<dbReference type="GO" id="GO:0015018">
    <property type="term" value="F:galactosylgalactosylxylosylprotein 3-beta-glucuronosyltransferase activity"/>
    <property type="evidence" value="ECO:0007669"/>
    <property type="project" value="UniProtKB-UniRule"/>
</dbReference>
<evidence type="ECO:0000256" key="4">
    <source>
        <dbReference type="ARBA" id="ARBA00022679"/>
    </source>
</evidence>
<dbReference type="Proteomes" id="UP000659654">
    <property type="component" value="Unassembled WGS sequence"/>
</dbReference>
<dbReference type="GO" id="GO:0050650">
    <property type="term" value="P:chondroitin sulfate proteoglycan biosynthetic process"/>
    <property type="evidence" value="ECO:0007669"/>
    <property type="project" value="TreeGrafter"/>
</dbReference>
<dbReference type="AlphaFoldDB" id="A0A7I8X8E0"/>
<feature type="active site" description="Proton donor/acceptor" evidence="11">
    <location>
        <position position="261"/>
    </location>
</feature>
<keyword evidence="14" id="KW-1185">Reference proteome</keyword>